<keyword evidence="2" id="KW-1185">Reference proteome</keyword>
<evidence type="ECO:0000313" key="1">
    <source>
        <dbReference type="EMBL" id="KAK0402209.1"/>
    </source>
</evidence>
<dbReference type="EMBL" id="JAUCMV010000004">
    <property type="protein sequence ID" value="KAK0402209.1"/>
    <property type="molecule type" value="Genomic_DNA"/>
</dbReference>
<reference evidence="1" key="1">
    <citation type="submission" date="2023-06" db="EMBL/GenBank/DDBJ databases">
        <title>Genomic analysis of the entomopathogenic nematode Steinernema hermaphroditum.</title>
        <authorList>
            <person name="Schwarz E.M."/>
            <person name="Heppert J.K."/>
            <person name="Baniya A."/>
            <person name="Schwartz H.T."/>
            <person name="Tan C.-H."/>
            <person name="Antoshechkin I."/>
            <person name="Sternberg P.W."/>
            <person name="Goodrich-Blair H."/>
            <person name="Dillman A.R."/>
        </authorList>
    </citation>
    <scope>NUCLEOTIDE SEQUENCE</scope>
    <source>
        <strain evidence="1">PS9179</strain>
        <tissue evidence="1">Whole animal</tissue>
    </source>
</reference>
<protein>
    <submittedName>
        <fullName evidence="1">Uncharacterized protein</fullName>
    </submittedName>
</protein>
<dbReference type="AlphaFoldDB" id="A0AA39HBD3"/>
<evidence type="ECO:0000313" key="2">
    <source>
        <dbReference type="Proteomes" id="UP001175271"/>
    </source>
</evidence>
<proteinExistence type="predicted"/>
<comment type="caution">
    <text evidence="1">The sequence shown here is derived from an EMBL/GenBank/DDBJ whole genome shotgun (WGS) entry which is preliminary data.</text>
</comment>
<accession>A0AA39HBD3</accession>
<organism evidence="1 2">
    <name type="scientific">Steinernema hermaphroditum</name>
    <dbReference type="NCBI Taxonomy" id="289476"/>
    <lineage>
        <taxon>Eukaryota</taxon>
        <taxon>Metazoa</taxon>
        <taxon>Ecdysozoa</taxon>
        <taxon>Nematoda</taxon>
        <taxon>Chromadorea</taxon>
        <taxon>Rhabditida</taxon>
        <taxon>Tylenchina</taxon>
        <taxon>Panagrolaimomorpha</taxon>
        <taxon>Strongyloidoidea</taxon>
        <taxon>Steinernematidae</taxon>
        <taxon>Steinernema</taxon>
    </lineage>
</organism>
<dbReference type="Proteomes" id="UP001175271">
    <property type="component" value="Unassembled WGS sequence"/>
</dbReference>
<sequence>MILKKAPGWYFIVAVTIRQNSLPIRRNLGSTIHGITANVPVVDGIVKELPVQGIIAIMATLLRTVALRIHSVTTVIAGIPTVGGVVGNLGLPNIIGEVTEMTTIATTAGSTGSTGFTGS</sequence>
<name>A0AA39HBD3_9BILA</name>
<gene>
    <name evidence="1" type="ORF">QR680_016205</name>
</gene>